<dbReference type="AlphaFoldDB" id="A0A369ZJN0"/>
<feature type="transmembrane region" description="Helical" evidence="1">
    <location>
        <begin position="194"/>
        <end position="222"/>
    </location>
</feature>
<dbReference type="RefSeq" id="WP_111312171.1">
    <property type="nucleotide sequence ID" value="NZ_QEQD01000001.1"/>
</dbReference>
<feature type="transmembrane region" description="Helical" evidence="1">
    <location>
        <begin position="228"/>
        <end position="245"/>
    </location>
</feature>
<keyword evidence="1" id="KW-1133">Transmembrane helix</keyword>
<feature type="transmembrane region" description="Helical" evidence="1">
    <location>
        <begin position="50"/>
        <end position="68"/>
    </location>
</feature>
<accession>A0A369ZJN0</accession>
<keyword evidence="1" id="KW-0472">Membrane</keyword>
<reference evidence="2 3" key="1">
    <citation type="submission" date="2018-05" db="EMBL/GenBank/DDBJ databases">
        <title>Draft Genome Sequences for a Diverse set of 7 Haemophilus Species.</title>
        <authorList>
            <person name="Nichols M."/>
            <person name="Topaz N."/>
            <person name="Wang X."/>
            <person name="Wang X."/>
            <person name="Boxrud D."/>
        </authorList>
    </citation>
    <scope>NUCLEOTIDE SEQUENCE [LARGE SCALE GENOMIC DNA]</scope>
    <source>
        <strain evidence="2 3">C2010039593</strain>
    </source>
</reference>
<proteinExistence type="predicted"/>
<keyword evidence="1" id="KW-0812">Transmembrane</keyword>
<comment type="caution">
    <text evidence="2">The sequence shown here is derived from an EMBL/GenBank/DDBJ whole genome shotgun (WGS) entry which is preliminary data.</text>
</comment>
<feature type="transmembrane region" description="Helical" evidence="1">
    <location>
        <begin position="14"/>
        <end position="38"/>
    </location>
</feature>
<dbReference type="Proteomes" id="UP000253999">
    <property type="component" value="Unassembled WGS sequence"/>
</dbReference>
<protein>
    <submittedName>
        <fullName evidence="2">Uncharacterized protein</fullName>
    </submittedName>
</protein>
<feature type="transmembrane region" description="Helical" evidence="1">
    <location>
        <begin position="370"/>
        <end position="391"/>
    </location>
</feature>
<gene>
    <name evidence="2" type="ORF">DPV98_00425</name>
</gene>
<evidence type="ECO:0000256" key="1">
    <source>
        <dbReference type="SAM" id="Phobius"/>
    </source>
</evidence>
<organism evidence="2 3">
    <name type="scientific">Haemophilus parahaemolyticus</name>
    <dbReference type="NCBI Taxonomy" id="735"/>
    <lineage>
        <taxon>Bacteria</taxon>
        <taxon>Pseudomonadati</taxon>
        <taxon>Pseudomonadota</taxon>
        <taxon>Gammaproteobacteria</taxon>
        <taxon>Pasteurellales</taxon>
        <taxon>Pasteurellaceae</taxon>
        <taxon>Haemophilus</taxon>
    </lineage>
</organism>
<dbReference type="STRING" id="735.B0185_00485"/>
<name>A0A369ZJN0_HAEPH</name>
<evidence type="ECO:0000313" key="3">
    <source>
        <dbReference type="Proteomes" id="UP000253999"/>
    </source>
</evidence>
<feature type="transmembrane region" description="Helical" evidence="1">
    <location>
        <begin position="339"/>
        <end position="358"/>
    </location>
</feature>
<evidence type="ECO:0000313" key="2">
    <source>
        <dbReference type="EMBL" id="RDF05776.1"/>
    </source>
</evidence>
<sequence length="400" mass="45485">MSALVSLFYLYDPWFLHFIRMGLITGSIALLFLAYKWCNKSQKSVVIPKDSLIACIALLIISTIPLIINGTKEMGVLSMYVKSLFVFILGIAIYNLFYQHENGKPQLIRDLKMGIGVQAFIGFFALVGVPFIIDLATNTNSNMGGHFARFIGSEQEYRLYNLTSAAFFPLSVFYVLLLHFMLAYHARTQALNPIWLFLLLCIGLIAGRLFLTFSLVSCLLYFRWRYLPALLAFIVLVLYLAYFHAENRYVEHALEPVINLINGGERLSSSTDTLMNKHLFMPTNKQLLMGDGLYYQPNGWSYYGGSDSGFIRQALYGGVGYMLACFAFTAYFVKRVADNWFNGSWLFILSTLGLMTIWNIKADTYAYPSVMFGLLMFLSLFGTSGQNFIIYCKKKEEENV</sequence>
<feature type="transmembrane region" description="Helical" evidence="1">
    <location>
        <begin position="314"/>
        <end position="333"/>
    </location>
</feature>
<feature type="transmembrane region" description="Helical" evidence="1">
    <location>
        <begin position="159"/>
        <end position="182"/>
    </location>
</feature>
<feature type="transmembrane region" description="Helical" evidence="1">
    <location>
        <begin position="119"/>
        <end position="139"/>
    </location>
</feature>
<feature type="transmembrane region" description="Helical" evidence="1">
    <location>
        <begin position="80"/>
        <end position="98"/>
    </location>
</feature>
<dbReference type="EMBL" id="QEQD01000001">
    <property type="protein sequence ID" value="RDF05776.1"/>
    <property type="molecule type" value="Genomic_DNA"/>
</dbReference>